<dbReference type="AlphaFoldDB" id="I0BFB5"/>
<reference evidence="1 2" key="1">
    <citation type="submission" date="2013-06" db="EMBL/GenBank/DDBJ databases">
        <title>Complete genome sequence of Paenibacillus mucilaginosus K02.</title>
        <authorList>
            <person name="Xiao B."/>
            <person name="Sun L."/>
            <person name="Xiao L."/>
            <person name="Lian B."/>
        </authorList>
    </citation>
    <scope>NUCLEOTIDE SEQUENCE [LARGE SCALE GENOMIC DNA]</scope>
    <source>
        <strain evidence="1 2">K02</strain>
    </source>
</reference>
<evidence type="ECO:0000313" key="1">
    <source>
        <dbReference type="EMBL" id="AFH61062.1"/>
    </source>
</evidence>
<dbReference type="KEGG" id="pmw:B2K_10060"/>
<dbReference type="PATRIC" id="fig|997761.3.peg.1959"/>
<proteinExistence type="predicted"/>
<dbReference type="RefSeq" id="WP_014650141.1">
    <property type="nucleotide sequence ID" value="NC_017672.3"/>
</dbReference>
<protein>
    <submittedName>
        <fullName evidence="1">Uncharacterized protein</fullName>
    </submittedName>
</protein>
<sequence length="53" mass="5569">MITLLIVTAAGCSLYFVLKPPHPQGTVEAEPVAYAAALPEAHLSELPPALARE</sequence>
<dbReference type="Proteomes" id="UP000007392">
    <property type="component" value="Chromosome"/>
</dbReference>
<dbReference type="HOGENOM" id="CLU_3064272_0_0_9"/>
<organism evidence="1 2">
    <name type="scientific">Paenibacillus mucilaginosus K02</name>
    <dbReference type="NCBI Taxonomy" id="997761"/>
    <lineage>
        <taxon>Bacteria</taxon>
        <taxon>Bacillati</taxon>
        <taxon>Bacillota</taxon>
        <taxon>Bacilli</taxon>
        <taxon>Bacillales</taxon>
        <taxon>Paenibacillaceae</taxon>
        <taxon>Paenibacillus</taxon>
    </lineage>
</organism>
<gene>
    <name evidence="1" type="ORF">B2K_10060</name>
</gene>
<name>I0BFB5_9BACL</name>
<accession>I0BFB5</accession>
<evidence type="ECO:0000313" key="2">
    <source>
        <dbReference type="Proteomes" id="UP000007392"/>
    </source>
</evidence>
<dbReference type="EMBL" id="CP003422">
    <property type="protein sequence ID" value="AFH61062.1"/>
    <property type="molecule type" value="Genomic_DNA"/>
</dbReference>